<accession>A0A834EHK1</accession>
<protein>
    <submittedName>
        <fullName evidence="1">Uncharacterized protein</fullName>
    </submittedName>
</protein>
<gene>
    <name evidence="1" type="ORF">HJG60_010557</name>
</gene>
<sequence>MGVILKISYYTQSTNIYSVPTVCLVPGTSSRVTGISAVEPPTWHSVGRPYKTLHPFVPRACTSGHPCFTPPQHLSSWNSNLFIVISYLTVLNCPFARIQKKFNHPIVRNTFCITNQYIHT</sequence>
<proteinExistence type="predicted"/>
<evidence type="ECO:0000313" key="1">
    <source>
        <dbReference type="EMBL" id="KAF6114592.1"/>
    </source>
</evidence>
<name>A0A834EHK1_9CHIR</name>
<reference evidence="1 2" key="1">
    <citation type="journal article" date="2020" name="Nature">
        <title>Six reference-quality genomes reveal evolution of bat adaptations.</title>
        <authorList>
            <person name="Jebb D."/>
            <person name="Huang Z."/>
            <person name="Pippel M."/>
            <person name="Hughes G.M."/>
            <person name="Lavrichenko K."/>
            <person name="Devanna P."/>
            <person name="Winkler S."/>
            <person name="Jermiin L.S."/>
            <person name="Skirmuntt E.C."/>
            <person name="Katzourakis A."/>
            <person name="Burkitt-Gray L."/>
            <person name="Ray D.A."/>
            <person name="Sullivan K.A.M."/>
            <person name="Roscito J.G."/>
            <person name="Kirilenko B.M."/>
            <person name="Davalos L.M."/>
            <person name="Corthals A.P."/>
            <person name="Power M.L."/>
            <person name="Jones G."/>
            <person name="Ransome R.D."/>
            <person name="Dechmann D.K.N."/>
            <person name="Locatelli A.G."/>
            <person name="Puechmaille S.J."/>
            <person name="Fedrigo O."/>
            <person name="Jarvis E.D."/>
            <person name="Hiller M."/>
            <person name="Vernes S.C."/>
            <person name="Myers E.W."/>
            <person name="Teeling E.C."/>
        </authorList>
    </citation>
    <scope>NUCLEOTIDE SEQUENCE [LARGE SCALE GENOMIC DNA]</scope>
    <source>
        <strain evidence="1">Bat1K_MPI-CBG_1</strain>
    </source>
</reference>
<evidence type="ECO:0000313" key="2">
    <source>
        <dbReference type="Proteomes" id="UP000664940"/>
    </source>
</evidence>
<dbReference type="AlphaFoldDB" id="A0A834EHK1"/>
<comment type="caution">
    <text evidence="1">The sequence shown here is derived from an EMBL/GenBank/DDBJ whole genome shotgun (WGS) entry which is preliminary data.</text>
</comment>
<dbReference type="Proteomes" id="UP000664940">
    <property type="component" value="Unassembled WGS sequence"/>
</dbReference>
<dbReference type="EMBL" id="JABVXQ010000004">
    <property type="protein sequence ID" value="KAF6114592.1"/>
    <property type="molecule type" value="Genomic_DNA"/>
</dbReference>
<organism evidence="1 2">
    <name type="scientific">Phyllostomus discolor</name>
    <name type="common">pale spear-nosed bat</name>
    <dbReference type="NCBI Taxonomy" id="89673"/>
    <lineage>
        <taxon>Eukaryota</taxon>
        <taxon>Metazoa</taxon>
        <taxon>Chordata</taxon>
        <taxon>Craniata</taxon>
        <taxon>Vertebrata</taxon>
        <taxon>Euteleostomi</taxon>
        <taxon>Mammalia</taxon>
        <taxon>Eutheria</taxon>
        <taxon>Laurasiatheria</taxon>
        <taxon>Chiroptera</taxon>
        <taxon>Yangochiroptera</taxon>
        <taxon>Phyllostomidae</taxon>
        <taxon>Phyllostominae</taxon>
        <taxon>Phyllostomus</taxon>
    </lineage>
</organism>